<accession>A0A927ID11</accession>
<dbReference type="SUPFAM" id="SSF52402">
    <property type="entry name" value="Adenine nucleotide alpha hydrolases-like"/>
    <property type="match status" value="2"/>
</dbReference>
<name>A0A927ID11_9ACTN</name>
<evidence type="ECO:0000259" key="2">
    <source>
        <dbReference type="Pfam" id="PF00582"/>
    </source>
</evidence>
<keyword evidence="4" id="KW-1185">Reference proteome</keyword>
<dbReference type="EMBL" id="JACXYU010000006">
    <property type="protein sequence ID" value="MBD3932612.1"/>
    <property type="molecule type" value="Genomic_DNA"/>
</dbReference>
<feature type="domain" description="UspA" evidence="2">
    <location>
        <begin position="1"/>
        <end position="132"/>
    </location>
</feature>
<comment type="similarity">
    <text evidence="1">Belongs to the universal stress protein A family.</text>
</comment>
<organism evidence="3 4">
    <name type="scientific">Streptomyces chumphonensis</name>
    <dbReference type="NCBI Taxonomy" id="1214925"/>
    <lineage>
        <taxon>Bacteria</taxon>
        <taxon>Bacillati</taxon>
        <taxon>Actinomycetota</taxon>
        <taxon>Actinomycetes</taxon>
        <taxon>Kitasatosporales</taxon>
        <taxon>Streptomycetaceae</taxon>
        <taxon>Streptomyces</taxon>
    </lineage>
</organism>
<dbReference type="InterPro" id="IPR006016">
    <property type="entry name" value="UspA"/>
</dbReference>
<dbReference type="Proteomes" id="UP000632289">
    <property type="component" value="Unassembled WGS sequence"/>
</dbReference>
<evidence type="ECO:0000313" key="4">
    <source>
        <dbReference type="Proteomes" id="UP000632289"/>
    </source>
</evidence>
<comment type="caution">
    <text evidence="3">The sequence shown here is derived from an EMBL/GenBank/DDBJ whole genome shotgun (WGS) entry which is preliminary data.</text>
</comment>
<dbReference type="PANTHER" id="PTHR46268:SF6">
    <property type="entry name" value="UNIVERSAL STRESS PROTEIN UP12"/>
    <property type="match status" value="1"/>
</dbReference>
<dbReference type="Gene3D" id="3.40.50.620">
    <property type="entry name" value="HUPs"/>
    <property type="match status" value="2"/>
</dbReference>
<dbReference type="InterPro" id="IPR006015">
    <property type="entry name" value="Universal_stress_UspA"/>
</dbReference>
<gene>
    <name evidence="3" type="ORF">IF129_13755</name>
</gene>
<sequence>MDGSRSSRAAVLLAAREARLRGRALHVVHALTTPVPLLPPGPPDAPGEGGLRDRAETLVAEAVETARAAGAGGRVSGAVLPGEALTVLETASRSAAVVVLGSRGRGEFRALLLGSTAVHLAAHGHCPLLVVRGEGDASGPVLLGVDGSPTGAAAAAFAFEEAALRGTGVRALHACTPLPPGAPAPSGPPDGEEERLLAESLAGLRERHPDVPVEQSVVRGGVRETLIEASADAGLLVVGARGRGGFAGLLLGSVSQAVLHHARCPVAVVRP</sequence>
<evidence type="ECO:0000256" key="1">
    <source>
        <dbReference type="ARBA" id="ARBA00008791"/>
    </source>
</evidence>
<dbReference type="PRINTS" id="PR01438">
    <property type="entry name" value="UNVRSLSTRESS"/>
</dbReference>
<evidence type="ECO:0000313" key="3">
    <source>
        <dbReference type="EMBL" id="MBD3932612.1"/>
    </source>
</evidence>
<reference evidence="3" key="1">
    <citation type="submission" date="2020-09" db="EMBL/GenBank/DDBJ databases">
        <title>Secondary metabolite and genome analysis of marine Streptomyces chumphonensis KK1-2T.</title>
        <authorList>
            <person name="Phongsopitanun W."/>
            <person name="Kanchanasin P."/>
            <person name="Pittayakhajonwut P."/>
            <person name="Suwanborirux K."/>
            <person name="Tanasupawat S."/>
        </authorList>
    </citation>
    <scope>NUCLEOTIDE SEQUENCE</scope>
    <source>
        <strain evidence="3">KK1-2</strain>
    </source>
</reference>
<dbReference type="Pfam" id="PF00582">
    <property type="entry name" value="Usp"/>
    <property type="match status" value="2"/>
</dbReference>
<dbReference type="PANTHER" id="PTHR46268">
    <property type="entry name" value="STRESS RESPONSE PROTEIN NHAX"/>
    <property type="match status" value="1"/>
</dbReference>
<dbReference type="AlphaFoldDB" id="A0A927ID11"/>
<proteinExistence type="inferred from homology"/>
<feature type="domain" description="UspA" evidence="2">
    <location>
        <begin position="140"/>
        <end position="270"/>
    </location>
</feature>
<dbReference type="InterPro" id="IPR014729">
    <property type="entry name" value="Rossmann-like_a/b/a_fold"/>
</dbReference>
<protein>
    <submittedName>
        <fullName evidence="3">Universal stress protein</fullName>
    </submittedName>
</protein>